<dbReference type="OrthoDB" id="1735266at2759"/>
<protein>
    <recommendedName>
        <fullName evidence="1">DUF7746 domain-containing protein</fullName>
    </recommendedName>
</protein>
<dbReference type="Pfam" id="PF22909">
    <property type="entry name" value="Caulimovir_coat_dom"/>
    <property type="match status" value="1"/>
</dbReference>
<feature type="domain" description="DUF7746" evidence="1">
    <location>
        <begin position="178"/>
        <end position="254"/>
    </location>
</feature>
<reference evidence="2 3" key="1">
    <citation type="submission" date="2020-09" db="EMBL/GenBank/DDBJ databases">
        <title>De no assembly of potato wild relative species, Solanum commersonii.</title>
        <authorList>
            <person name="Cho K."/>
        </authorList>
    </citation>
    <scope>NUCLEOTIDE SEQUENCE [LARGE SCALE GENOMIC DNA]</scope>
    <source>
        <strain evidence="2">LZ3.2</strain>
        <tissue evidence="2">Leaf</tissue>
    </source>
</reference>
<sequence>MDWISSVSSLVIEEKASNNNNNNNNNDTALITSKHVKTLIQQNNYTNVYLSILGENILSLHDKISHLCSELEKSKIPDKGKEKATPTIQNPPEIKDFKLSKLDNIERLIQERFQGLNINALQLSESDITDRNNIPDEINKILEKHARKPVQRMYYYPRPTTQDILLEEKEYYVSNSFCGAEIYDWNIDGYTNRILMYSTICKANKHSKKDIAKMIIARFTCRLKGWWDNYLSESQRMAILNAVKDENGMIPNVVYTLVLTIIEHFSGRWSDNSETIRTILQNLRCKTLMSFRWYKDVFLSRVMELPECNNSHWKSKFIDGLLALFPKRFRKVLRGDVVSINYGDCTYGKLISVCFQEGLSLCNEIKLNKQIKRYHLNEKQQLLKTSMFSMLSRIVQFYSRCLYKYKQS</sequence>
<dbReference type="AlphaFoldDB" id="A0A9J5W5B0"/>
<organism evidence="2 3">
    <name type="scientific">Solanum commersonii</name>
    <name type="common">Commerson's wild potato</name>
    <name type="synonym">Commerson's nightshade</name>
    <dbReference type="NCBI Taxonomy" id="4109"/>
    <lineage>
        <taxon>Eukaryota</taxon>
        <taxon>Viridiplantae</taxon>
        <taxon>Streptophyta</taxon>
        <taxon>Embryophyta</taxon>
        <taxon>Tracheophyta</taxon>
        <taxon>Spermatophyta</taxon>
        <taxon>Magnoliopsida</taxon>
        <taxon>eudicotyledons</taxon>
        <taxon>Gunneridae</taxon>
        <taxon>Pentapetalae</taxon>
        <taxon>asterids</taxon>
        <taxon>lamiids</taxon>
        <taxon>Solanales</taxon>
        <taxon>Solanaceae</taxon>
        <taxon>Solanoideae</taxon>
        <taxon>Solaneae</taxon>
        <taxon>Solanum</taxon>
    </lineage>
</organism>
<keyword evidence="3" id="KW-1185">Reference proteome</keyword>
<dbReference type="InterPro" id="IPR056648">
    <property type="entry name" value="DUF7746"/>
</dbReference>
<gene>
    <name evidence="2" type="ORF">H5410_060472</name>
</gene>
<evidence type="ECO:0000313" key="3">
    <source>
        <dbReference type="Proteomes" id="UP000824120"/>
    </source>
</evidence>
<accession>A0A9J5W5B0</accession>
<evidence type="ECO:0000313" key="2">
    <source>
        <dbReference type="EMBL" id="KAG5570706.1"/>
    </source>
</evidence>
<dbReference type="PANTHER" id="PTHR33054:SF13">
    <property type="entry name" value="CCHC-TYPE DOMAIN-CONTAINING PROTEIN"/>
    <property type="match status" value="1"/>
</dbReference>
<comment type="caution">
    <text evidence="2">The sequence shown here is derived from an EMBL/GenBank/DDBJ whole genome shotgun (WGS) entry which is preliminary data.</text>
</comment>
<evidence type="ECO:0000259" key="1">
    <source>
        <dbReference type="Pfam" id="PF24925"/>
    </source>
</evidence>
<dbReference type="EMBL" id="JACXVP010000012">
    <property type="protein sequence ID" value="KAG5570706.1"/>
    <property type="molecule type" value="Genomic_DNA"/>
</dbReference>
<name>A0A9J5W5B0_SOLCO</name>
<dbReference type="Proteomes" id="UP000824120">
    <property type="component" value="Chromosome 12"/>
</dbReference>
<proteinExistence type="predicted"/>
<dbReference type="Pfam" id="PF24925">
    <property type="entry name" value="DUF7746"/>
    <property type="match status" value="1"/>
</dbReference>
<dbReference type="PANTHER" id="PTHR33054">
    <property type="entry name" value="CCHC-TYPE DOMAIN-CONTAINING PROTEIN"/>
    <property type="match status" value="1"/>
</dbReference>